<feature type="transmembrane region" description="Helical" evidence="6">
    <location>
        <begin position="58"/>
        <end position="86"/>
    </location>
</feature>
<keyword evidence="2" id="KW-1003">Cell membrane</keyword>
<evidence type="ECO:0000313" key="7">
    <source>
        <dbReference type="EMBL" id="EHJ55889.1"/>
    </source>
</evidence>
<evidence type="ECO:0000256" key="1">
    <source>
        <dbReference type="ARBA" id="ARBA00004651"/>
    </source>
</evidence>
<keyword evidence="4 6" id="KW-1133">Transmembrane helix</keyword>
<sequence>MNKIERTIKITIATLVAIVIASYLHLNNASSAGIIAILSVLETKQSTLKVALQRLLAFILAFSIASLLFSYFGYTLIVFGIFLLIYIPFAYQFNLETGVAPITVLVTHIYGIKQVSLDLIGNEFLLFFIGVSAALCCNTYMSSFEKEIQEKHIDVEQYLKQFFFILNLS</sequence>
<dbReference type="AlphaFoldDB" id="G5KGG1"/>
<keyword evidence="5 6" id="KW-0472">Membrane</keyword>
<name>G5KGG1_9STRE</name>
<dbReference type="eggNOG" id="COG4129">
    <property type="taxonomic scope" value="Bacteria"/>
</dbReference>
<proteinExistence type="predicted"/>
<feature type="transmembrane region" description="Helical" evidence="6">
    <location>
        <begin position="124"/>
        <end position="141"/>
    </location>
</feature>
<comment type="subcellular location">
    <subcellularLocation>
        <location evidence="1">Cell membrane</location>
        <topology evidence="1">Multi-pass membrane protein</topology>
    </subcellularLocation>
</comment>
<organism evidence="7 8">
    <name type="scientific">Streptococcus urinalis 2285-97</name>
    <dbReference type="NCBI Taxonomy" id="764291"/>
    <lineage>
        <taxon>Bacteria</taxon>
        <taxon>Bacillati</taxon>
        <taxon>Bacillota</taxon>
        <taxon>Bacilli</taxon>
        <taxon>Lactobacillales</taxon>
        <taxon>Streptococcaceae</taxon>
        <taxon>Streptococcus</taxon>
    </lineage>
</organism>
<keyword evidence="8" id="KW-1185">Reference proteome</keyword>
<protein>
    <submittedName>
        <fullName evidence="7">Uncharacterized protein</fullName>
    </submittedName>
</protein>
<dbReference type="STRING" id="764291.STRUR_1279"/>
<dbReference type="PANTHER" id="PTHR40064:SF1">
    <property type="entry name" value="MEMBRANE PROTEIN"/>
    <property type="match status" value="1"/>
</dbReference>
<dbReference type="Pfam" id="PF06081">
    <property type="entry name" value="ArAE_1"/>
    <property type="match status" value="1"/>
</dbReference>
<reference evidence="7 8" key="1">
    <citation type="journal article" date="2014" name="Int. J. Syst. Evol. Microbiol.">
        <title>Phylogenomics and the dynamic genome evolution of the genus Streptococcus.</title>
        <authorList>
            <consortium name="The Broad Institute Genome Sequencing Platform"/>
            <person name="Richards V.P."/>
            <person name="Palmer S.R."/>
            <person name="Pavinski Bitar P.D."/>
            <person name="Qin X."/>
            <person name="Weinstock G.M."/>
            <person name="Highlander S.K."/>
            <person name="Town C.D."/>
            <person name="Burne R.A."/>
            <person name="Stanhope M.J."/>
        </authorList>
    </citation>
    <scope>NUCLEOTIDE SEQUENCE [LARGE SCALE GENOMIC DNA]</scope>
    <source>
        <strain evidence="7 8">2285-97</strain>
    </source>
</reference>
<dbReference type="Proteomes" id="UP000005388">
    <property type="component" value="Unassembled WGS sequence"/>
</dbReference>
<dbReference type="GO" id="GO:0005886">
    <property type="term" value="C:plasma membrane"/>
    <property type="evidence" value="ECO:0007669"/>
    <property type="project" value="UniProtKB-SubCell"/>
</dbReference>
<dbReference type="PANTHER" id="PTHR40064">
    <property type="entry name" value="MEMBRANE PROTEIN-RELATED"/>
    <property type="match status" value="1"/>
</dbReference>
<dbReference type="EMBL" id="AEUZ02000001">
    <property type="protein sequence ID" value="EHJ55889.1"/>
    <property type="molecule type" value="Genomic_DNA"/>
</dbReference>
<evidence type="ECO:0000256" key="2">
    <source>
        <dbReference type="ARBA" id="ARBA00022475"/>
    </source>
</evidence>
<comment type="caution">
    <text evidence="7">The sequence shown here is derived from an EMBL/GenBank/DDBJ whole genome shotgun (WGS) entry which is preliminary data.</text>
</comment>
<evidence type="ECO:0000256" key="4">
    <source>
        <dbReference type="ARBA" id="ARBA00022989"/>
    </source>
</evidence>
<keyword evidence="3 6" id="KW-0812">Transmembrane</keyword>
<evidence type="ECO:0000256" key="3">
    <source>
        <dbReference type="ARBA" id="ARBA00022692"/>
    </source>
</evidence>
<gene>
    <name evidence="7" type="ORF">STRUR_1279</name>
</gene>
<evidence type="ECO:0000256" key="6">
    <source>
        <dbReference type="SAM" id="Phobius"/>
    </source>
</evidence>
<dbReference type="InterPro" id="IPR010343">
    <property type="entry name" value="ArAE_1"/>
</dbReference>
<dbReference type="InterPro" id="IPR052984">
    <property type="entry name" value="UPF0421"/>
</dbReference>
<evidence type="ECO:0000313" key="8">
    <source>
        <dbReference type="Proteomes" id="UP000005388"/>
    </source>
</evidence>
<feature type="transmembrane region" description="Helical" evidence="6">
    <location>
        <begin position="12"/>
        <end position="38"/>
    </location>
</feature>
<accession>G5KGG1</accession>
<evidence type="ECO:0000256" key="5">
    <source>
        <dbReference type="ARBA" id="ARBA00023136"/>
    </source>
</evidence>